<evidence type="ECO:0000313" key="1">
    <source>
        <dbReference type="EMBL" id="KAF3765908.1"/>
    </source>
</evidence>
<evidence type="ECO:0000313" key="2">
    <source>
        <dbReference type="Proteomes" id="UP000803844"/>
    </source>
</evidence>
<organism evidence="1 2">
    <name type="scientific">Cryphonectria parasitica (strain ATCC 38755 / EP155)</name>
    <dbReference type="NCBI Taxonomy" id="660469"/>
    <lineage>
        <taxon>Eukaryota</taxon>
        <taxon>Fungi</taxon>
        <taxon>Dikarya</taxon>
        <taxon>Ascomycota</taxon>
        <taxon>Pezizomycotina</taxon>
        <taxon>Sordariomycetes</taxon>
        <taxon>Sordariomycetidae</taxon>
        <taxon>Diaporthales</taxon>
        <taxon>Cryphonectriaceae</taxon>
        <taxon>Cryphonectria-Endothia species complex</taxon>
        <taxon>Cryphonectria</taxon>
    </lineage>
</organism>
<keyword evidence="2" id="KW-1185">Reference proteome</keyword>
<gene>
    <name evidence="1" type="ORF">M406DRAFT_255878</name>
</gene>
<dbReference type="AlphaFoldDB" id="A0A9P4Y3L8"/>
<dbReference type="RefSeq" id="XP_040776869.1">
    <property type="nucleotide sequence ID" value="XM_040917062.1"/>
</dbReference>
<reference evidence="1" key="1">
    <citation type="journal article" date="2020" name="Phytopathology">
        <title>Genome sequence of the chestnut blight fungus Cryphonectria parasitica EP155: A fundamental resource for an archetypical invasive plant pathogen.</title>
        <authorList>
            <person name="Crouch J.A."/>
            <person name="Dawe A."/>
            <person name="Aerts A."/>
            <person name="Barry K."/>
            <person name="Churchill A.C.L."/>
            <person name="Grimwood J."/>
            <person name="Hillman B."/>
            <person name="Milgroom M.G."/>
            <person name="Pangilinan J."/>
            <person name="Smith M."/>
            <person name="Salamov A."/>
            <person name="Schmutz J."/>
            <person name="Yadav J."/>
            <person name="Grigoriev I.V."/>
            <person name="Nuss D."/>
        </authorList>
    </citation>
    <scope>NUCLEOTIDE SEQUENCE</scope>
    <source>
        <strain evidence="1">EP155</strain>
    </source>
</reference>
<dbReference type="EMBL" id="MU032347">
    <property type="protein sequence ID" value="KAF3765908.1"/>
    <property type="molecule type" value="Genomic_DNA"/>
</dbReference>
<feature type="non-terminal residue" evidence="1">
    <location>
        <position position="1"/>
    </location>
</feature>
<dbReference type="OrthoDB" id="5089423at2759"/>
<sequence>GFEVILCSFCISKGLECKIMEDIKRYSCCVRWNRSCDDSSIPVNAYRFAFF</sequence>
<dbReference type="Proteomes" id="UP000803844">
    <property type="component" value="Unassembled WGS sequence"/>
</dbReference>
<accession>A0A9P4Y3L8</accession>
<protein>
    <submittedName>
        <fullName evidence="1">Uncharacterized protein</fullName>
    </submittedName>
</protein>
<name>A0A9P4Y3L8_CRYP1</name>
<proteinExistence type="predicted"/>
<dbReference type="GeneID" id="63834191"/>
<comment type="caution">
    <text evidence="1">The sequence shown here is derived from an EMBL/GenBank/DDBJ whole genome shotgun (WGS) entry which is preliminary data.</text>
</comment>